<name>A0A175VMD6_AEREN</name>
<organism evidence="8 9">
    <name type="scientific">Aeromonas enteropelogenes</name>
    <name type="common">Aeromonas trota</name>
    <dbReference type="NCBI Taxonomy" id="29489"/>
    <lineage>
        <taxon>Bacteria</taxon>
        <taxon>Pseudomonadati</taxon>
        <taxon>Pseudomonadota</taxon>
        <taxon>Gammaproteobacteria</taxon>
        <taxon>Aeromonadales</taxon>
        <taxon>Aeromonadaceae</taxon>
        <taxon>Aeromonas</taxon>
    </lineage>
</organism>
<dbReference type="Proteomes" id="UP000078435">
    <property type="component" value="Unassembled WGS sequence"/>
</dbReference>
<dbReference type="SUPFAM" id="SSF55811">
    <property type="entry name" value="Nudix"/>
    <property type="match status" value="1"/>
</dbReference>
<evidence type="ECO:0000256" key="2">
    <source>
        <dbReference type="ARBA" id="ARBA00022801"/>
    </source>
</evidence>
<gene>
    <name evidence="8" type="ORF">LCR_07930</name>
</gene>
<comment type="cofactor">
    <cofactor evidence="5">
        <name>Mg(2+)</name>
        <dbReference type="ChEBI" id="CHEBI:18420"/>
    </cofactor>
    <text evidence="5">Binds 1 Mg(2+) ion per subunit.</text>
</comment>
<evidence type="ECO:0000259" key="7">
    <source>
        <dbReference type="PROSITE" id="PS51462"/>
    </source>
</evidence>
<dbReference type="Gene3D" id="3.90.79.10">
    <property type="entry name" value="Nucleoside Triphosphate Pyrophosphohydrolase"/>
    <property type="match status" value="1"/>
</dbReference>
<feature type="domain" description="Nudix hydrolase" evidence="7">
    <location>
        <begin position="26"/>
        <end position="165"/>
    </location>
</feature>
<dbReference type="RefSeq" id="WP_061475551.1">
    <property type="nucleotide sequence ID" value="NZ_JMGO02000002.1"/>
</dbReference>
<dbReference type="PIRSF" id="PIRSF037599">
    <property type="entry name" value="GDPMH"/>
    <property type="match status" value="1"/>
</dbReference>
<dbReference type="OrthoDB" id="542521at2"/>
<dbReference type="InterPro" id="IPR000086">
    <property type="entry name" value="NUDIX_hydrolase_dom"/>
</dbReference>
<reference evidence="8 9" key="1">
    <citation type="submission" date="2016-02" db="EMBL/GenBank/DDBJ databases">
        <title>Draft genome sequence of Aeromonas trota strain 1999lcr isolated from cerebrospinal fluid (CSF).</title>
        <authorList>
            <person name="Dallagassa C.B."/>
            <person name="Prediger K.C."/>
            <person name="Weiss V.A."/>
            <person name="Assis F.E."/>
            <person name="Baura V."/>
            <person name="Cruz L.M."/>
            <person name="Souza E.M."/>
            <person name="Pedrosa F.O."/>
            <person name="Fadel-Picheth C.M."/>
        </authorList>
    </citation>
    <scope>NUCLEOTIDE SEQUENCE [LARGE SCALE GENOMIC DNA]</scope>
    <source>
        <strain evidence="8 9">1999lcr</strain>
    </source>
</reference>
<evidence type="ECO:0000313" key="9">
    <source>
        <dbReference type="Proteomes" id="UP000078435"/>
    </source>
</evidence>
<feature type="short sequence motif" description="Nudix box" evidence="6">
    <location>
        <begin position="63"/>
        <end position="84"/>
    </location>
</feature>
<evidence type="ECO:0000256" key="5">
    <source>
        <dbReference type="PIRSR" id="PIRSR037599-3"/>
    </source>
</evidence>
<dbReference type="CDD" id="cd03430">
    <property type="entry name" value="NUDIX_GDPMH_NudD"/>
    <property type="match status" value="1"/>
</dbReference>
<protein>
    <submittedName>
        <fullName evidence="8">GDP-mannose mannosyl hydrolase</fullName>
    </submittedName>
</protein>
<feature type="binding site" evidence="5">
    <location>
        <position position="62"/>
    </location>
    <ligand>
        <name>Mg(2+)</name>
        <dbReference type="ChEBI" id="CHEBI:18420"/>
    </ligand>
</feature>
<dbReference type="InterPro" id="IPR020084">
    <property type="entry name" value="NUDIX_hydrolase_CS"/>
</dbReference>
<keyword evidence="3 5" id="KW-0460">Magnesium</keyword>
<dbReference type="AlphaFoldDB" id="A0A175VMD6"/>
<dbReference type="InterPro" id="IPR033715">
    <property type="entry name" value="GDPMH"/>
</dbReference>
<proteinExistence type="predicted"/>
<dbReference type="EMBL" id="JMGO02000002">
    <property type="protein sequence ID" value="KXU81619.1"/>
    <property type="molecule type" value="Genomic_DNA"/>
</dbReference>
<sequence>MLSVNNDVTNKPSHWLDKTQFQQIVAATPLISIDLIVRNELGQILLGRRLNRPAQGFWFVPGGRVRKDERLNDAFWRLTEEELGLATSRDSARFLGPYEHFYADNFSGEDFSTHYVVLGYEVAWQGAQDALPVSQHDQYRWCSVNELLQDPSVHQHTKDYFLERT</sequence>
<dbReference type="InterPro" id="IPR015797">
    <property type="entry name" value="NUDIX_hydrolase-like_dom_sf"/>
</dbReference>
<evidence type="ECO:0000256" key="3">
    <source>
        <dbReference type="ARBA" id="ARBA00022842"/>
    </source>
</evidence>
<dbReference type="PANTHER" id="PTHR43046:SF12">
    <property type="entry name" value="GDP-MANNOSE MANNOSYL HYDROLASE"/>
    <property type="match status" value="1"/>
</dbReference>
<feature type="binding site" evidence="5">
    <location>
        <position position="82"/>
    </location>
    <ligand>
        <name>Mg(2+)</name>
        <dbReference type="ChEBI" id="CHEBI:18420"/>
    </ligand>
</feature>
<feature type="site" description="Critical for catalysis" evidence="4">
    <location>
        <position position="136"/>
    </location>
</feature>
<dbReference type="GO" id="GO:0008727">
    <property type="term" value="F:GDP-mannose mannosyl hydrolase activity"/>
    <property type="evidence" value="ECO:0007669"/>
    <property type="project" value="InterPro"/>
</dbReference>
<dbReference type="NCBIfam" id="NF011963">
    <property type="entry name" value="PRK15434.1"/>
    <property type="match status" value="1"/>
</dbReference>
<comment type="caution">
    <text evidence="8">The sequence shown here is derived from an EMBL/GenBank/DDBJ whole genome shotgun (WGS) entry which is preliminary data.</text>
</comment>
<dbReference type="GO" id="GO:0046872">
    <property type="term" value="F:metal ion binding"/>
    <property type="evidence" value="ECO:0007669"/>
    <property type="project" value="UniProtKB-KW"/>
</dbReference>
<dbReference type="PROSITE" id="PS00893">
    <property type="entry name" value="NUDIX_BOX"/>
    <property type="match status" value="1"/>
</dbReference>
<accession>A0A175VMD6</accession>
<keyword evidence="1 5" id="KW-0479">Metal-binding</keyword>
<dbReference type="PROSITE" id="PS51462">
    <property type="entry name" value="NUDIX"/>
    <property type="match status" value="1"/>
</dbReference>
<evidence type="ECO:0000313" key="8">
    <source>
        <dbReference type="EMBL" id="KXU81619.1"/>
    </source>
</evidence>
<feature type="binding site" evidence="5">
    <location>
        <position position="135"/>
    </location>
    <ligand>
        <name>Mg(2+)</name>
        <dbReference type="ChEBI" id="CHEBI:18420"/>
    </ligand>
</feature>
<dbReference type="Pfam" id="PF00293">
    <property type="entry name" value="NUDIX"/>
    <property type="match status" value="1"/>
</dbReference>
<evidence type="ECO:0000256" key="6">
    <source>
        <dbReference type="PIRSR" id="PIRSR037599-4"/>
    </source>
</evidence>
<dbReference type="PANTHER" id="PTHR43046">
    <property type="entry name" value="GDP-MANNOSE MANNOSYL HYDROLASE"/>
    <property type="match status" value="1"/>
</dbReference>
<keyword evidence="2 8" id="KW-0378">Hydrolase</keyword>
<evidence type="ECO:0000256" key="4">
    <source>
        <dbReference type="PIRSR" id="PIRSR037599-1"/>
    </source>
</evidence>
<evidence type="ECO:0000256" key="1">
    <source>
        <dbReference type="ARBA" id="ARBA00022723"/>
    </source>
</evidence>